<dbReference type="Proteomes" id="UP001309876">
    <property type="component" value="Unassembled WGS sequence"/>
</dbReference>
<dbReference type="PANTHER" id="PTHR34693:SF3">
    <property type="match status" value="1"/>
</dbReference>
<sequence>MSANISHGRGGAANMRPDDTPYADGEITREGPVGNQGDGPYSAGRGGAGNIDPDGVNARQVGDEMIVPETAVRPSKENENVHYGRGGAGNAVHADSKPVQKTVSQYGFDKKVPHDSFKDKVKEIFHKDK</sequence>
<name>A0AAN7T4J7_9EURO</name>
<evidence type="ECO:0000256" key="1">
    <source>
        <dbReference type="SAM" id="MobiDB-lite"/>
    </source>
</evidence>
<gene>
    <name evidence="2" type="ORF">LTR05_002384</name>
</gene>
<dbReference type="InterPro" id="IPR022024">
    <property type="entry name" value="DUF3602"/>
</dbReference>
<protein>
    <submittedName>
        <fullName evidence="2">Uncharacterized protein</fullName>
    </submittedName>
</protein>
<evidence type="ECO:0000313" key="3">
    <source>
        <dbReference type="Proteomes" id="UP001309876"/>
    </source>
</evidence>
<keyword evidence="3" id="KW-1185">Reference proteome</keyword>
<dbReference type="AlphaFoldDB" id="A0AAN7T4J7"/>
<proteinExistence type="predicted"/>
<dbReference type="EMBL" id="JAVRRJ010000002">
    <property type="protein sequence ID" value="KAK5088167.1"/>
    <property type="molecule type" value="Genomic_DNA"/>
</dbReference>
<dbReference type="PANTHER" id="PTHR34693">
    <property type="entry name" value="PROTEIN PAR32"/>
    <property type="match status" value="1"/>
</dbReference>
<dbReference type="InterPro" id="IPR053203">
    <property type="entry name" value="Cisplatin_resist-associated"/>
</dbReference>
<dbReference type="Pfam" id="PF12223">
    <property type="entry name" value="DUF3602"/>
    <property type="match status" value="1"/>
</dbReference>
<feature type="region of interest" description="Disordered" evidence="1">
    <location>
        <begin position="1"/>
        <end position="95"/>
    </location>
</feature>
<organism evidence="2 3">
    <name type="scientific">Lithohypha guttulata</name>
    <dbReference type="NCBI Taxonomy" id="1690604"/>
    <lineage>
        <taxon>Eukaryota</taxon>
        <taxon>Fungi</taxon>
        <taxon>Dikarya</taxon>
        <taxon>Ascomycota</taxon>
        <taxon>Pezizomycotina</taxon>
        <taxon>Eurotiomycetes</taxon>
        <taxon>Chaetothyriomycetidae</taxon>
        <taxon>Chaetothyriales</taxon>
        <taxon>Trichomeriaceae</taxon>
        <taxon>Lithohypha</taxon>
    </lineage>
</organism>
<comment type="caution">
    <text evidence="2">The sequence shown here is derived from an EMBL/GenBank/DDBJ whole genome shotgun (WGS) entry which is preliminary data.</text>
</comment>
<evidence type="ECO:0000313" key="2">
    <source>
        <dbReference type="EMBL" id="KAK5088167.1"/>
    </source>
</evidence>
<reference evidence="2 3" key="1">
    <citation type="submission" date="2023-08" db="EMBL/GenBank/DDBJ databases">
        <title>Black Yeasts Isolated from many extreme environments.</title>
        <authorList>
            <person name="Coleine C."/>
            <person name="Stajich J.E."/>
            <person name="Selbmann L."/>
        </authorList>
    </citation>
    <scope>NUCLEOTIDE SEQUENCE [LARGE SCALE GENOMIC DNA]</scope>
    <source>
        <strain evidence="2 3">CCFEE 5910</strain>
    </source>
</reference>
<accession>A0AAN7T4J7</accession>